<feature type="chain" id="PRO_5013108507" evidence="1">
    <location>
        <begin position="19"/>
        <end position="177"/>
    </location>
</feature>
<gene>
    <name evidence="2" type="ORF">CLUMA_CG013321</name>
</gene>
<reference evidence="2 3" key="1">
    <citation type="submission" date="2015-04" db="EMBL/GenBank/DDBJ databases">
        <authorList>
            <person name="Syromyatnikov M.Y."/>
            <person name="Popov V.N."/>
        </authorList>
    </citation>
    <scope>NUCLEOTIDE SEQUENCE [LARGE SCALE GENOMIC DNA]</scope>
</reference>
<name>A0A1J1INI1_9DIPT</name>
<keyword evidence="3" id="KW-1185">Reference proteome</keyword>
<evidence type="ECO:0000313" key="3">
    <source>
        <dbReference type="Proteomes" id="UP000183832"/>
    </source>
</evidence>
<dbReference type="OrthoDB" id="7834078at2759"/>
<keyword evidence="1" id="KW-0732">Signal</keyword>
<feature type="signal peptide" evidence="1">
    <location>
        <begin position="1"/>
        <end position="18"/>
    </location>
</feature>
<evidence type="ECO:0000256" key="1">
    <source>
        <dbReference type="SAM" id="SignalP"/>
    </source>
</evidence>
<dbReference type="EMBL" id="CVRI01000054">
    <property type="protein sequence ID" value="CRL00033.1"/>
    <property type="molecule type" value="Genomic_DNA"/>
</dbReference>
<dbReference type="Proteomes" id="UP000183832">
    <property type="component" value="Unassembled WGS sequence"/>
</dbReference>
<sequence length="177" mass="20695">MGLFKLFILLQSAHLLISIPYQRFTKIECQSSQISVSKFRCFLKSYKRNNPLLNVEYTLTRKVDKSKVDLRVQRYSSSEDNYNKIMGFENVELCKLLKGSTNISFLKEYIENLKRFNGNVVSSCDRIGDFHISNVSYSGMNYLRLFPAGKYKNNLHFHDSDDSNIFNLTYVSIIFHK</sequence>
<accession>A0A1J1INI1</accession>
<proteinExistence type="predicted"/>
<evidence type="ECO:0000313" key="2">
    <source>
        <dbReference type="EMBL" id="CRL00033.1"/>
    </source>
</evidence>
<dbReference type="PANTHER" id="PTHR20898:SF0">
    <property type="entry name" value="DAEDALUS ON 3-RELATED"/>
    <property type="match status" value="1"/>
</dbReference>
<dbReference type="PANTHER" id="PTHR20898">
    <property type="entry name" value="DAEDALUS ON 3-RELATED-RELATED"/>
    <property type="match status" value="1"/>
</dbReference>
<protein>
    <submittedName>
        <fullName evidence="2">CLUMA_CG013321, isoform A</fullName>
    </submittedName>
</protein>
<organism evidence="2 3">
    <name type="scientific">Clunio marinus</name>
    <dbReference type="NCBI Taxonomy" id="568069"/>
    <lineage>
        <taxon>Eukaryota</taxon>
        <taxon>Metazoa</taxon>
        <taxon>Ecdysozoa</taxon>
        <taxon>Arthropoda</taxon>
        <taxon>Hexapoda</taxon>
        <taxon>Insecta</taxon>
        <taxon>Pterygota</taxon>
        <taxon>Neoptera</taxon>
        <taxon>Endopterygota</taxon>
        <taxon>Diptera</taxon>
        <taxon>Nematocera</taxon>
        <taxon>Chironomoidea</taxon>
        <taxon>Chironomidae</taxon>
        <taxon>Clunio</taxon>
    </lineage>
</organism>
<dbReference type="AlphaFoldDB" id="A0A1J1INI1"/>